<accession>A0A4R3JFE8</accession>
<dbReference type="OrthoDB" id="513552at2"/>
<dbReference type="Proteomes" id="UP000295696">
    <property type="component" value="Unassembled WGS sequence"/>
</dbReference>
<reference evidence="1 2" key="1">
    <citation type="submission" date="2019-03" db="EMBL/GenBank/DDBJ databases">
        <title>Genomic Encyclopedia of Type Strains, Phase IV (KMG-IV): sequencing the most valuable type-strain genomes for metagenomic binning, comparative biology and taxonomic classification.</title>
        <authorList>
            <person name="Goeker M."/>
        </authorList>
    </citation>
    <scope>NUCLEOTIDE SEQUENCE [LARGE SCALE GENOMIC DNA]</scope>
    <source>
        <strain evidence="1 2">DSM 104836</strain>
    </source>
</reference>
<dbReference type="PANTHER" id="PTHR35519">
    <property type="entry name" value="MEMBRANE PROTEINS"/>
    <property type="match status" value="1"/>
</dbReference>
<dbReference type="Pfam" id="PF13430">
    <property type="entry name" value="DUF4112"/>
    <property type="match status" value="1"/>
</dbReference>
<evidence type="ECO:0000313" key="1">
    <source>
        <dbReference type="EMBL" id="TCS63876.1"/>
    </source>
</evidence>
<keyword evidence="2" id="KW-1185">Reference proteome</keyword>
<protein>
    <submittedName>
        <fullName evidence="1">Uncharacterized protein DUF4112</fullName>
    </submittedName>
</protein>
<dbReference type="InterPro" id="IPR025187">
    <property type="entry name" value="DUF4112"/>
</dbReference>
<dbReference type="PANTHER" id="PTHR35519:SF2">
    <property type="entry name" value="PH DOMAIN PROTEIN"/>
    <property type="match status" value="1"/>
</dbReference>
<dbReference type="AlphaFoldDB" id="A0A4R3JFE8"/>
<sequence length="134" mass="14235">MSVANRPPDAAADRRAADRAEALARRMDSAIRVPLTPIRLGWDSILGLVPGVGDTLALVPGAYIIFLAHRTGVPKFTLGRMAVNSGLDWSIGLVPVLGDLFDVGFKANIRNAALLRDYVDARHGTATTAHHATA</sequence>
<dbReference type="RefSeq" id="WP_132244790.1">
    <property type="nucleotide sequence ID" value="NZ_SLZU01000006.1"/>
</dbReference>
<organism evidence="1 2">
    <name type="scientific">Primorskyibacter sedentarius</name>
    <dbReference type="NCBI Taxonomy" id="745311"/>
    <lineage>
        <taxon>Bacteria</taxon>
        <taxon>Pseudomonadati</taxon>
        <taxon>Pseudomonadota</taxon>
        <taxon>Alphaproteobacteria</taxon>
        <taxon>Rhodobacterales</taxon>
        <taxon>Roseobacteraceae</taxon>
        <taxon>Primorskyibacter</taxon>
    </lineage>
</organism>
<proteinExistence type="predicted"/>
<name>A0A4R3JFE8_9RHOB</name>
<evidence type="ECO:0000313" key="2">
    <source>
        <dbReference type="Proteomes" id="UP000295696"/>
    </source>
</evidence>
<gene>
    <name evidence="1" type="ORF">EDD52_106144</name>
</gene>
<comment type="caution">
    <text evidence="1">The sequence shown here is derived from an EMBL/GenBank/DDBJ whole genome shotgun (WGS) entry which is preliminary data.</text>
</comment>
<dbReference type="EMBL" id="SLZU01000006">
    <property type="protein sequence ID" value="TCS63876.1"/>
    <property type="molecule type" value="Genomic_DNA"/>
</dbReference>